<evidence type="ECO:0000313" key="2">
    <source>
        <dbReference type="EMBL" id="OHA49032.1"/>
    </source>
</evidence>
<keyword evidence="1" id="KW-0472">Membrane</keyword>
<dbReference type="STRING" id="1802362.A2806_01670"/>
<feature type="transmembrane region" description="Helical" evidence="1">
    <location>
        <begin position="12"/>
        <end position="38"/>
    </location>
</feature>
<evidence type="ECO:0000313" key="3">
    <source>
        <dbReference type="Proteomes" id="UP000177629"/>
    </source>
</evidence>
<protein>
    <submittedName>
        <fullName evidence="2">Uncharacterized protein</fullName>
    </submittedName>
</protein>
<organism evidence="2 3">
    <name type="scientific">Candidatus Terrybacteria bacterium RIFCSPHIGHO2_01_FULL_48_17</name>
    <dbReference type="NCBI Taxonomy" id="1802362"/>
    <lineage>
        <taxon>Bacteria</taxon>
        <taxon>Candidatus Terryibacteriota</taxon>
    </lineage>
</organism>
<dbReference type="Proteomes" id="UP000177629">
    <property type="component" value="Unassembled WGS sequence"/>
</dbReference>
<sequence>MKGGFPMFARKFAWALGVIAFFTTYPFGVIPAIFSGYFRKRLVSRIKTFGYIIRRADKSRGKRTPYCSEEKEDLLEQLWILVFNGFKEVAAAFVAGIVVVLLAFFVFAVVQPTFNLGDTTSPQPVQTLPTPETTLRSTEREQFMKDYGPWLSTEDALALRKTFGVRNLALVNTNGGVVYSENTFAFLGEEPWKPMRPPEVVSLRIDETRVTFATNAGREITLNVSQPFVFEGRVEIVYLIDEQGELYGAKLDQLMPYRAAQSHDPAIAPNPDLSVGR</sequence>
<evidence type="ECO:0000256" key="1">
    <source>
        <dbReference type="SAM" id="Phobius"/>
    </source>
</evidence>
<accession>A0A1G2PN65</accession>
<feature type="transmembrane region" description="Helical" evidence="1">
    <location>
        <begin position="89"/>
        <end position="110"/>
    </location>
</feature>
<dbReference type="EMBL" id="MHSS01000001">
    <property type="protein sequence ID" value="OHA49032.1"/>
    <property type="molecule type" value="Genomic_DNA"/>
</dbReference>
<keyword evidence="1" id="KW-1133">Transmembrane helix</keyword>
<name>A0A1G2PN65_9BACT</name>
<dbReference type="AlphaFoldDB" id="A0A1G2PN65"/>
<keyword evidence="1" id="KW-0812">Transmembrane</keyword>
<comment type="caution">
    <text evidence="2">The sequence shown here is derived from an EMBL/GenBank/DDBJ whole genome shotgun (WGS) entry which is preliminary data.</text>
</comment>
<reference evidence="2 3" key="1">
    <citation type="journal article" date="2016" name="Nat. Commun.">
        <title>Thousands of microbial genomes shed light on interconnected biogeochemical processes in an aquifer system.</title>
        <authorList>
            <person name="Anantharaman K."/>
            <person name="Brown C.T."/>
            <person name="Hug L.A."/>
            <person name="Sharon I."/>
            <person name="Castelle C.J."/>
            <person name="Probst A.J."/>
            <person name="Thomas B.C."/>
            <person name="Singh A."/>
            <person name="Wilkins M.J."/>
            <person name="Karaoz U."/>
            <person name="Brodie E.L."/>
            <person name="Williams K.H."/>
            <person name="Hubbard S.S."/>
            <person name="Banfield J.F."/>
        </authorList>
    </citation>
    <scope>NUCLEOTIDE SEQUENCE [LARGE SCALE GENOMIC DNA]</scope>
</reference>
<proteinExistence type="predicted"/>
<gene>
    <name evidence="2" type="ORF">A2806_01670</name>
</gene>